<sequence>MKLKPLAYLLALTTSALVAGNAIAAPRAVKPSALPALATLDLTPTVITDTATNLKVQWSWDLVNASSSLSLLSDPKLTNWTVSLAAFNKSVTIPDIGSFSLLAAGVDAQHVTAPHSGDAATGDLYKYVWTQSNIGTFSTSATTLLSHPGAHSDTYTFESVRTGGSNVTFTLSAVHAVPEPETYAMLLAGLGVIGATARRRRGR</sequence>
<protein>
    <recommendedName>
        <fullName evidence="2">Ice-binding protein C-terminal domain-containing protein</fullName>
    </recommendedName>
</protein>
<dbReference type="InterPro" id="IPR013424">
    <property type="entry name" value="Ice-binding_C"/>
</dbReference>
<feature type="signal peptide" evidence="1">
    <location>
        <begin position="1"/>
        <end position="24"/>
    </location>
</feature>
<dbReference type="AlphaFoldDB" id="A0A840BJ37"/>
<organism evidence="3 4">
    <name type="scientific">Niveibacterium umoris</name>
    <dbReference type="NCBI Taxonomy" id="1193620"/>
    <lineage>
        <taxon>Bacteria</taxon>
        <taxon>Pseudomonadati</taxon>
        <taxon>Pseudomonadota</taxon>
        <taxon>Betaproteobacteria</taxon>
        <taxon>Rhodocyclales</taxon>
        <taxon>Rhodocyclaceae</taxon>
        <taxon>Niveibacterium</taxon>
    </lineage>
</organism>
<gene>
    <name evidence="3" type="ORF">GGR36_002907</name>
</gene>
<dbReference type="Proteomes" id="UP000561045">
    <property type="component" value="Unassembled WGS sequence"/>
</dbReference>
<evidence type="ECO:0000256" key="1">
    <source>
        <dbReference type="SAM" id="SignalP"/>
    </source>
</evidence>
<evidence type="ECO:0000313" key="4">
    <source>
        <dbReference type="Proteomes" id="UP000561045"/>
    </source>
</evidence>
<keyword evidence="1" id="KW-0732">Signal</keyword>
<dbReference type="EMBL" id="JACIET010000002">
    <property type="protein sequence ID" value="MBB4013561.1"/>
    <property type="molecule type" value="Genomic_DNA"/>
</dbReference>
<comment type="caution">
    <text evidence="3">The sequence shown here is derived from an EMBL/GenBank/DDBJ whole genome shotgun (WGS) entry which is preliminary data.</text>
</comment>
<dbReference type="NCBIfam" id="NF035944">
    <property type="entry name" value="PEPxxWA-CTERM"/>
    <property type="match status" value="1"/>
</dbReference>
<dbReference type="RefSeq" id="WP_207064445.1">
    <property type="nucleotide sequence ID" value="NZ_BAABLE010000005.1"/>
</dbReference>
<feature type="chain" id="PRO_5032632906" description="Ice-binding protein C-terminal domain-containing protein" evidence="1">
    <location>
        <begin position="25"/>
        <end position="203"/>
    </location>
</feature>
<dbReference type="NCBIfam" id="TIGR02595">
    <property type="entry name" value="PEP_CTERM"/>
    <property type="match status" value="1"/>
</dbReference>
<evidence type="ECO:0000313" key="3">
    <source>
        <dbReference type="EMBL" id="MBB4013561.1"/>
    </source>
</evidence>
<reference evidence="3 4" key="1">
    <citation type="submission" date="2020-08" db="EMBL/GenBank/DDBJ databases">
        <title>Genomic Encyclopedia of Type Strains, Phase IV (KMG-IV): sequencing the most valuable type-strain genomes for metagenomic binning, comparative biology and taxonomic classification.</title>
        <authorList>
            <person name="Goeker M."/>
        </authorList>
    </citation>
    <scope>NUCLEOTIDE SEQUENCE [LARGE SCALE GENOMIC DNA]</scope>
    <source>
        <strain evidence="3 4">DSM 106739</strain>
    </source>
</reference>
<evidence type="ECO:0000259" key="2">
    <source>
        <dbReference type="Pfam" id="PF07589"/>
    </source>
</evidence>
<accession>A0A840BJ37</accession>
<feature type="domain" description="Ice-binding protein C-terminal" evidence="2">
    <location>
        <begin position="176"/>
        <end position="201"/>
    </location>
</feature>
<name>A0A840BJ37_9RHOO</name>
<proteinExistence type="predicted"/>
<keyword evidence="4" id="KW-1185">Reference proteome</keyword>
<dbReference type="Pfam" id="PF07589">
    <property type="entry name" value="PEP-CTERM"/>
    <property type="match status" value="1"/>
</dbReference>